<dbReference type="GO" id="GO:0030288">
    <property type="term" value="C:outer membrane-bounded periplasmic space"/>
    <property type="evidence" value="ECO:0007669"/>
    <property type="project" value="TreeGrafter"/>
</dbReference>
<keyword evidence="4" id="KW-0614">Plasmid</keyword>
<reference evidence="4 5" key="1">
    <citation type="journal article" date="2011" name="J. Biotechnol.">
        <title>The complete genome sequence of the dominant Sinorhizobium meliloti field isolate SM11 extends the S. meliloti pan-genome.</title>
        <authorList>
            <person name="Schneiker-Bekel S."/>
            <person name="Wibberg D."/>
            <person name="Bekel T."/>
            <person name="Blom J."/>
            <person name="Linke B."/>
            <person name="Neuweger H."/>
            <person name="Stiens M."/>
            <person name="Vorholter F.J."/>
            <person name="Weidner S."/>
            <person name="Goesmann A."/>
            <person name="Puhler A."/>
            <person name="Schluter A."/>
        </authorList>
    </citation>
    <scope>NUCLEOTIDE SEQUENCE [LARGE SCALE GENOMIC DNA]</scope>
    <source>
        <strain evidence="4 5">SM11</strain>
        <plasmid evidence="5">pSmeSM11d</plasmid>
    </source>
</reference>
<comment type="subcellular location">
    <subcellularLocation>
        <location evidence="1">Periplasm</location>
    </subcellularLocation>
</comment>
<comment type="similarity">
    <text evidence="2">Belongs to the bacterial solute-binding protein 2 family.</text>
</comment>
<evidence type="ECO:0000313" key="5">
    <source>
        <dbReference type="Proteomes" id="UP000009045"/>
    </source>
</evidence>
<dbReference type="Gene3D" id="3.40.50.2300">
    <property type="match status" value="2"/>
</dbReference>
<dbReference type="Pfam" id="PF13407">
    <property type="entry name" value="Peripla_BP_4"/>
    <property type="match status" value="1"/>
</dbReference>
<dbReference type="PANTHER" id="PTHR30036:SF7">
    <property type="entry name" value="ABC TRANSPORTER PERIPLASMIC-BINDING PROTEIN YPHF"/>
    <property type="match status" value="1"/>
</dbReference>
<organism evidence="4 5">
    <name type="scientific">Sinorhizobium meliloti (strain SM11)</name>
    <dbReference type="NCBI Taxonomy" id="707241"/>
    <lineage>
        <taxon>Bacteria</taxon>
        <taxon>Pseudomonadati</taxon>
        <taxon>Pseudomonadota</taxon>
        <taxon>Alphaproteobacteria</taxon>
        <taxon>Hyphomicrobiales</taxon>
        <taxon>Rhizobiaceae</taxon>
        <taxon>Sinorhizobium/Ensifer group</taxon>
        <taxon>Sinorhizobium</taxon>
    </lineage>
</organism>
<evidence type="ECO:0000259" key="3">
    <source>
        <dbReference type="Pfam" id="PF13407"/>
    </source>
</evidence>
<dbReference type="AlphaFoldDB" id="F7XK50"/>
<evidence type="ECO:0000256" key="1">
    <source>
        <dbReference type="ARBA" id="ARBA00004418"/>
    </source>
</evidence>
<dbReference type="SUPFAM" id="SSF53822">
    <property type="entry name" value="Periplasmic binding protein-like I"/>
    <property type="match status" value="1"/>
</dbReference>
<dbReference type="PATRIC" id="fig|707241.3.peg.6230"/>
<dbReference type="HOGENOM" id="CLU_037628_3_3_5"/>
<evidence type="ECO:0000256" key="2">
    <source>
        <dbReference type="ARBA" id="ARBA00007639"/>
    </source>
</evidence>
<dbReference type="InterPro" id="IPR025997">
    <property type="entry name" value="SBP_2_dom"/>
</dbReference>
<dbReference type="Proteomes" id="UP000009045">
    <property type="component" value="Plasmid pSmeSM11d"/>
</dbReference>
<dbReference type="GO" id="GO:0030246">
    <property type="term" value="F:carbohydrate binding"/>
    <property type="evidence" value="ECO:0007669"/>
    <property type="project" value="TreeGrafter"/>
</dbReference>
<sequence>MLILVPGARAGSGGTSSRRCLTIRARPAALQRLDGSTAARRRRLPKFSYFKARARACPLVSREDGMRKALLLAVAALALSAGTAMAQKKQLVIVVKGLDNPFFEAINQGCQKWNKENPDSEYECFYTGPASTSDEAGEAQIVQDMLGKAETAAIAISPSNAKLIAQTLKTANPSVPVMTVDADLAAEDSALRKTYLGTDNYLMGYRIGEYIKKAKPNGGKICTIEGNPGADNILRRAQGMRDALTGQKGLAELKGEGNWTEVAGCPVFTNDDGAKGVQAMTDILAANPDLDAFGIMGGWPLFGAPQPYRDLFKPMADKIAKNEFVIGAADTIGEEVAIAREGLVTALVGQRPFEMGYKAPQVMLDLIAGKPVEDPVFTGLDECTKETADTCIQK</sequence>
<dbReference type="EMBL" id="CP001832">
    <property type="protein sequence ID" value="AEH83378.1"/>
    <property type="molecule type" value="Genomic_DNA"/>
</dbReference>
<dbReference type="InterPro" id="IPR050555">
    <property type="entry name" value="Bact_Solute-Bind_Prot2"/>
</dbReference>
<protein>
    <submittedName>
        <fullName evidence="4">ABC transporter, periplasmic solute-binding protein</fullName>
    </submittedName>
</protein>
<name>F7XK50_SINMM</name>
<dbReference type="PANTHER" id="PTHR30036">
    <property type="entry name" value="D-XYLOSE-BINDING PERIPLASMIC PROTEIN"/>
    <property type="match status" value="1"/>
</dbReference>
<proteinExistence type="inferred from homology"/>
<dbReference type="InterPro" id="IPR028082">
    <property type="entry name" value="Peripla_BP_I"/>
</dbReference>
<dbReference type="CDD" id="cd06314">
    <property type="entry name" value="PBP1_tmGBP"/>
    <property type="match status" value="1"/>
</dbReference>
<geneLocation type="plasmid" evidence="4 5">
    <name>pSmeSM11d</name>
</geneLocation>
<dbReference type="KEGG" id="smx:SM11_pD0546"/>
<evidence type="ECO:0000313" key="4">
    <source>
        <dbReference type="EMBL" id="AEH83378.1"/>
    </source>
</evidence>
<gene>
    <name evidence="4" type="ordered locus">SM11_pD0546</name>
</gene>
<feature type="domain" description="Periplasmic binding protein" evidence="3">
    <location>
        <begin position="92"/>
        <end position="370"/>
    </location>
</feature>
<accession>F7XK50</accession>